<dbReference type="Proteomes" id="UP000029861">
    <property type="component" value="Unassembled WGS sequence"/>
</dbReference>
<dbReference type="RefSeq" id="WP_052089288.1">
    <property type="nucleotide sequence ID" value="NZ_JRPK02000116.1"/>
</dbReference>
<name>A0A4U8SYN8_9HELI</name>
<organism evidence="1 2">
    <name type="scientific">Helicobacter trogontum</name>
    <dbReference type="NCBI Taxonomy" id="50960"/>
    <lineage>
        <taxon>Bacteria</taxon>
        <taxon>Pseudomonadati</taxon>
        <taxon>Campylobacterota</taxon>
        <taxon>Epsilonproteobacteria</taxon>
        <taxon>Campylobacterales</taxon>
        <taxon>Helicobacteraceae</taxon>
        <taxon>Helicobacter</taxon>
    </lineage>
</organism>
<dbReference type="AlphaFoldDB" id="A0A4U8SYN8"/>
<gene>
    <name evidence="1" type="ORF">LS80_011100</name>
</gene>
<comment type="caution">
    <text evidence="1">The sequence shown here is derived from an EMBL/GenBank/DDBJ whole genome shotgun (WGS) entry which is preliminary data.</text>
</comment>
<sequence>MSKNIQTHNAKIDLVKKFLDYANCADASYALLHYINDTIQENKKQEKKKKAMDKNLMPFIPTKTPISITFPPTPELLKHDLCKILKIFKARKMIIRLQMYLKK</sequence>
<protein>
    <submittedName>
        <fullName evidence="1">Uncharacterized protein</fullName>
    </submittedName>
</protein>
<dbReference type="EMBL" id="JRPK02000116">
    <property type="protein sequence ID" value="TLD91983.1"/>
    <property type="molecule type" value="Genomic_DNA"/>
</dbReference>
<reference evidence="1 2" key="1">
    <citation type="journal article" date="2014" name="Genome Announc.">
        <title>Draft genome sequences of eight enterohepatic helicobacter species isolated from both laboratory and wild rodents.</title>
        <authorList>
            <person name="Sheh A."/>
            <person name="Shen Z."/>
            <person name="Fox J.G."/>
        </authorList>
    </citation>
    <scope>NUCLEOTIDE SEQUENCE [LARGE SCALE GENOMIC DNA]</scope>
    <source>
        <strain evidence="1 2">ATCC 49310</strain>
    </source>
</reference>
<evidence type="ECO:0000313" key="2">
    <source>
        <dbReference type="Proteomes" id="UP000029861"/>
    </source>
</evidence>
<evidence type="ECO:0000313" key="1">
    <source>
        <dbReference type="EMBL" id="TLD91983.1"/>
    </source>
</evidence>
<proteinExistence type="predicted"/>
<accession>A0A4U8SYN8</accession>